<dbReference type="RefSeq" id="XP_025346303.1">
    <property type="nucleotide sequence ID" value="XM_025495068.1"/>
</dbReference>
<feature type="compositionally biased region" description="Basic and acidic residues" evidence="1">
    <location>
        <begin position="243"/>
        <end position="252"/>
    </location>
</feature>
<gene>
    <name evidence="2" type="ORF">BCV69DRAFT_313900</name>
</gene>
<dbReference type="Proteomes" id="UP000245942">
    <property type="component" value="Unassembled WGS sequence"/>
</dbReference>
<dbReference type="OrthoDB" id="3268823at2759"/>
<organism evidence="2 3">
    <name type="scientific">Pseudomicrostroma glucosiphilum</name>
    <dbReference type="NCBI Taxonomy" id="1684307"/>
    <lineage>
        <taxon>Eukaryota</taxon>
        <taxon>Fungi</taxon>
        <taxon>Dikarya</taxon>
        <taxon>Basidiomycota</taxon>
        <taxon>Ustilaginomycotina</taxon>
        <taxon>Exobasidiomycetes</taxon>
        <taxon>Microstromatales</taxon>
        <taxon>Microstromatales incertae sedis</taxon>
        <taxon>Pseudomicrostroma</taxon>
    </lineage>
</organism>
<dbReference type="GeneID" id="37016802"/>
<name>A0A316U443_9BASI</name>
<keyword evidence="3" id="KW-1185">Reference proteome</keyword>
<dbReference type="EMBL" id="KZ819332">
    <property type="protein sequence ID" value="PWN19143.1"/>
    <property type="molecule type" value="Genomic_DNA"/>
</dbReference>
<feature type="region of interest" description="Disordered" evidence="1">
    <location>
        <begin position="64"/>
        <end position="277"/>
    </location>
</feature>
<feature type="compositionally biased region" description="Low complexity" evidence="1">
    <location>
        <begin position="8"/>
        <end position="19"/>
    </location>
</feature>
<accession>A0A316U443</accession>
<protein>
    <submittedName>
        <fullName evidence="2">Uncharacterized protein</fullName>
    </submittedName>
</protein>
<evidence type="ECO:0000313" key="2">
    <source>
        <dbReference type="EMBL" id="PWN19143.1"/>
    </source>
</evidence>
<sequence length="277" mass="28060">MTEQPTTAEEGVGSGSAAEGQGGGILASVTGALSTAGASISSTATSAYQQAPDLGVTSTVNKLSGAAAAATSTKPEEEKAAPSESDPAVYPNGDVTGDVKGEVNGEDEEDLDGPGALRKRREQRIQQSKEAGPSCESRLGKLQSEVGIEDGIPTSAGAGTTHPQDTTVQQATTKNTTRNQANVPADFEQVDSPSQFAGGKAEKISEGGGESATQQGQSTAEQDSAETTNQDGGSAGKRSLGQKIKDGFKGEAKVLSGHVKRDQEQVQAGKAIRKGEA</sequence>
<feature type="region of interest" description="Disordered" evidence="1">
    <location>
        <begin position="1"/>
        <end position="24"/>
    </location>
</feature>
<proteinExistence type="predicted"/>
<feature type="non-terminal residue" evidence="2">
    <location>
        <position position="1"/>
    </location>
</feature>
<reference evidence="2 3" key="1">
    <citation type="journal article" date="2018" name="Mol. Biol. Evol.">
        <title>Broad Genomic Sampling Reveals a Smut Pathogenic Ancestry of the Fungal Clade Ustilaginomycotina.</title>
        <authorList>
            <person name="Kijpornyongpan T."/>
            <person name="Mondo S.J."/>
            <person name="Barry K."/>
            <person name="Sandor L."/>
            <person name="Lee J."/>
            <person name="Lipzen A."/>
            <person name="Pangilinan J."/>
            <person name="LaButti K."/>
            <person name="Hainaut M."/>
            <person name="Henrissat B."/>
            <person name="Grigoriev I.V."/>
            <person name="Spatafora J.W."/>
            <person name="Aime M.C."/>
        </authorList>
    </citation>
    <scope>NUCLEOTIDE SEQUENCE [LARGE SCALE GENOMIC DNA]</scope>
    <source>
        <strain evidence="2 3">MCA 4718</strain>
    </source>
</reference>
<evidence type="ECO:0000313" key="3">
    <source>
        <dbReference type="Proteomes" id="UP000245942"/>
    </source>
</evidence>
<dbReference type="AlphaFoldDB" id="A0A316U443"/>
<feature type="compositionally biased region" description="Polar residues" evidence="1">
    <location>
        <begin position="211"/>
        <end position="232"/>
    </location>
</feature>
<feature type="compositionally biased region" description="Low complexity" evidence="1">
    <location>
        <begin position="166"/>
        <end position="177"/>
    </location>
</feature>
<evidence type="ECO:0000256" key="1">
    <source>
        <dbReference type="SAM" id="MobiDB-lite"/>
    </source>
</evidence>